<evidence type="ECO:0008006" key="5">
    <source>
        <dbReference type="Google" id="ProtNLM"/>
    </source>
</evidence>
<organism evidence="3 4">
    <name type="scientific">Urbifossiella limnaea</name>
    <dbReference type="NCBI Taxonomy" id="2528023"/>
    <lineage>
        <taxon>Bacteria</taxon>
        <taxon>Pseudomonadati</taxon>
        <taxon>Planctomycetota</taxon>
        <taxon>Planctomycetia</taxon>
        <taxon>Gemmatales</taxon>
        <taxon>Gemmataceae</taxon>
        <taxon>Urbifossiella</taxon>
    </lineage>
</organism>
<evidence type="ECO:0000313" key="4">
    <source>
        <dbReference type="Proteomes" id="UP000319576"/>
    </source>
</evidence>
<feature type="signal peptide" evidence="2">
    <location>
        <begin position="1"/>
        <end position="20"/>
    </location>
</feature>
<reference evidence="3 4" key="1">
    <citation type="submission" date="2019-02" db="EMBL/GenBank/DDBJ databases">
        <title>Deep-cultivation of Planctomycetes and their phenomic and genomic characterization uncovers novel biology.</title>
        <authorList>
            <person name="Wiegand S."/>
            <person name="Jogler M."/>
            <person name="Boedeker C."/>
            <person name="Pinto D."/>
            <person name="Vollmers J."/>
            <person name="Rivas-Marin E."/>
            <person name="Kohn T."/>
            <person name="Peeters S.H."/>
            <person name="Heuer A."/>
            <person name="Rast P."/>
            <person name="Oberbeckmann S."/>
            <person name="Bunk B."/>
            <person name="Jeske O."/>
            <person name="Meyerdierks A."/>
            <person name="Storesund J.E."/>
            <person name="Kallscheuer N."/>
            <person name="Luecker S."/>
            <person name="Lage O.M."/>
            <person name="Pohl T."/>
            <person name="Merkel B.J."/>
            <person name="Hornburger P."/>
            <person name="Mueller R.-W."/>
            <person name="Bruemmer F."/>
            <person name="Labrenz M."/>
            <person name="Spormann A.M."/>
            <person name="Op den Camp H."/>
            <person name="Overmann J."/>
            <person name="Amann R."/>
            <person name="Jetten M.S.M."/>
            <person name="Mascher T."/>
            <person name="Medema M.H."/>
            <person name="Devos D.P."/>
            <person name="Kaster A.-K."/>
            <person name="Ovreas L."/>
            <person name="Rohde M."/>
            <person name="Galperin M.Y."/>
            <person name="Jogler C."/>
        </authorList>
    </citation>
    <scope>NUCLEOTIDE SEQUENCE [LARGE SCALE GENOMIC DNA]</scope>
    <source>
        <strain evidence="3 4">ETA_A1</strain>
    </source>
</reference>
<feature type="chain" id="PRO_5021727166" description="Secreted protein" evidence="2">
    <location>
        <begin position="21"/>
        <end position="207"/>
    </location>
</feature>
<evidence type="ECO:0000256" key="1">
    <source>
        <dbReference type="SAM" id="Phobius"/>
    </source>
</evidence>
<keyword evidence="4" id="KW-1185">Reference proteome</keyword>
<proteinExistence type="predicted"/>
<dbReference type="KEGG" id="uli:ETAA1_16270"/>
<sequence precursor="true">MLRSACALAVVAGLALPAAADIPPPPPNKGFKRVPCEFVLKLDAELPGYKFYPFQRLGLGGQETVGDELKLKTDASTAVASSSSPSVRTGVVAVPTKVMDELGSKEKLAKLLSRQNKEELPAGVVVFETRGTSRDLKDSDPRTKVQNVVTVSRDDKAGVKFTAKEAPAPAGQDAGPEVSAWPPGQVVAGVAAGLAVVALGVWFARRK</sequence>
<dbReference type="AlphaFoldDB" id="A0A517XQD1"/>
<feature type="transmembrane region" description="Helical" evidence="1">
    <location>
        <begin position="186"/>
        <end position="204"/>
    </location>
</feature>
<gene>
    <name evidence="3" type="ORF">ETAA1_16270</name>
</gene>
<dbReference type="RefSeq" id="WP_202920744.1">
    <property type="nucleotide sequence ID" value="NZ_CP036273.1"/>
</dbReference>
<accession>A0A517XQD1</accession>
<keyword evidence="1" id="KW-0812">Transmembrane</keyword>
<keyword evidence="2" id="KW-0732">Signal</keyword>
<dbReference type="EMBL" id="CP036273">
    <property type="protein sequence ID" value="QDU19696.1"/>
    <property type="molecule type" value="Genomic_DNA"/>
</dbReference>
<dbReference type="Proteomes" id="UP000319576">
    <property type="component" value="Chromosome"/>
</dbReference>
<evidence type="ECO:0000256" key="2">
    <source>
        <dbReference type="SAM" id="SignalP"/>
    </source>
</evidence>
<evidence type="ECO:0000313" key="3">
    <source>
        <dbReference type="EMBL" id="QDU19696.1"/>
    </source>
</evidence>
<keyword evidence="1" id="KW-1133">Transmembrane helix</keyword>
<name>A0A517XQD1_9BACT</name>
<protein>
    <recommendedName>
        <fullName evidence="5">Secreted protein</fullName>
    </recommendedName>
</protein>
<keyword evidence="1" id="KW-0472">Membrane</keyword>